<organism evidence="1 2">
    <name type="scientific">Colletotrichum asianum</name>
    <dbReference type="NCBI Taxonomy" id="702518"/>
    <lineage>
        <taxon>Eukaryota</taxon>
        <taxon>Fungi</taxon>
        <taxon>Dikarya</taxon>
        <taxon>Ascomycota</taxon>
        <taxon>Pezizomycotina</taxon>
        <taxon>Sordariomycetes</taxon>
        <taxon>Hypocreomycetidae</taxon>
        <taxon>Glomerellales</taxon>
        <taxon>Glomerellaceae</taxon>
        <taxon>Colletotrichum</taxon>
        <taxon>Colletotrichum gloeosporioides species complex</taxon>
    </lineage>
</organism>
<gene>
    <name evidence="1" type="ORF">GQ607_014062</name>
</gene>
<dbReference type="AlphaFoldDB" id="A0A8H3VY12"/>
<dbReference type="EMBL" id="WOWK01000106">
    <property type="protein sequence ID" value="KAF0318646.1"/>
    <property type="molecule type" value="Genomic_DNA"/>
</dbReference>
<keyword evidence="2" id="KW-1185">Reference proteome</keyword>
<dbReference type="Proteomes" id="UP000434172">
    <property type="component" value="Unassembled WGS sequence"/>
</dbReference>
<accession>A0A8H3VY12</accession>
<protein>
    <submittedName>
        <fullName evidence="1">Uncharacterized protein</fullName>
    </submittedName>
</protein>
<evidence type="ECO:0000313" key="2">
    <source>
        <dbReference type="Proteomes" id="UP000434172"/>
    </source>
</evidence>
<evidence type="ECO:0000313" key="1">
    <source>
        <dbReference type="EMBL" id="KAF0318646.1"/>
    </source>
</evidence>
<name>A0A8H3VY12_9PEZI</name>
<reference evidence="1 2" key="1">
    <citation type="submission" date="2019-12" db="EMBL/GenBank/DDBJ databases">
        <title>A genome sequence resource for the geographically widespread anthracnose pathogen Colletotrichum asianum.</title>
        <authorList>
            <person name="Meng Y."/>
        </authorList>
    </citation>
    <scope>NUCLEOTIDE SEQUENCE [LARGE SCALE GENOMIC DNA]</scope>
    <source>
        <strain evidence="1 2">ICMP 18580</strain>
    </source>
</reference>
<comment type="caution">
    <text evidence="1">The sequence shown here is derived from an EMBL/GenBank/DDBJ whole genome shotgun (WGS) entry which is preliminary data.</text>
</comment>
<dbReference type="OrthoDB" id="5245077at2759"/>
<proteinExistence type="predicted"/>
<sequence>MATGDILQTWIVLAREVDATNRRIRNGEPSPGTCHCDTASRLVNFHICGQCGKDSLCQDMDQHVYGYRACPSCISSSGKLPSAVERTIPESVTRAVYIEFKLSHLPRNQHTKDLISTAILSLKDQTTGHSGTSYVNAFSGKQEIPPAETCHCLMFSIDAVFPFGRDQQGNARVHVADNLCIIPIALNYCKHTSLPVFMNALGQFRREYEELEQRIKDGNGSALHQLAALQCDIVKKCRQYTDIRTKVPYRKDHRMRMKIHSKQLEYLKEEWVSGKLHPGSQQQFIRRWIRTSGKRITCGWSTSQRATITRIVCEIEEWTGIQLPKYDGCPYFAHEGARPENWSWVTTYILADERLQRMTTACNRKWPTIDNAMTIFLEMIFQNKMKLQGEYREFLGLPLVLDYHNPLCLVVAHKIHDRINENNNILIESRTSNFLKWEYPANVYPTLKRIVSGLHLPKTYANEDLILSRYDASLELGRVVDYEGDMDDEWEPEAVGVREDEAHDMEAWVPSDSDD</sequence>